<sequence length="214" mass="24864">MAIPSYDMSCFKLPPKLCSKIKGMMARYWWGQKKEERRKVNWISWKKLCSSKFVGGMGFKELEVFNMALLAKQAWRLLQEKESLFHKMYAARYFSDGNLLTASLGRNPSYAWRGIWEAKSLLVQGGRWNVGDGSLIHILNDVWIPGFRNLRQELGTEQSSKQLCQLDNQVLSLTDPSTKWWDIAKVRSLFNPNIVNAIIRLHLSHTGAIDHWMW</sequence>
<reference evidence="2" key="1">
    <citation type="submission" date="2025-08" db="UniProtKB">
        <authorList>
            <consortium name="RefSeq"/>
        </authorList>
    </citation>
    <scope>IDENTIFICATION</scope>
    <source>
        <tissue evidence="2">Leaves</tissue>
    </source>
</reference>
<proteinExistence type="predicted"/>
<dbReference type="PANTHER" id="PTHR33116:SF86">
    <property type="entry name" value="REVERSE TRANSCRIPTASE DOMAIN-CONTAINING PROTEIN"/>
    <property type="match status" value="1"/>
</dbReference>
<organism evidence="1 2">
    <name type="scientific">Juglans regia</name>
    <name type="common">English walnut</name>
    <dbReference type="NCBI Taxonomy" id="51240"/>
    <lineage>
        <taxon>Eukaryota</taxon>
        <taxon>Viridiplantae</taxon>
        <taxon>Streptophyta</taxon>
        <taxon>Embryophyta</taxon>
        <taxon>Tracheophyta</taxon>
        <taxon>Spermatophyta</taxon>
        <taxon>Magnoliopsida</taxon>
        <taxon>eudicotyledons</taxon>
        <taxon>Gunneridae</taxon>
        <taxon>Pentapetalae</taxon>
        <taxon>rosids</taxon>
        <taxon>fabids</taxon>
        <taxon>Fagales</taxon>
        <taxon>Juglandaceae</taxon>
        <taxon>Juglans</taxon>
    </lineage>
</organism>
<dbReference type="Gramene" id="Jr10_14160_p1">
    <property type="protein sequence ID" value="cds.Jr10_14160_p1"/>
    <property type="gene ID" value="Jr10_14160"/>
</dbReference>
<evidence type="ECO:0000313" key="2">
    <source>
        <dbReference type="RefSeq" id="XP_018848482.1"/>
    </source>
</evidence>
<dbReference type="AlphaFoldDB" id="A0A2I4GX68"/>
<name>A0A2I4GX68_JUGRE</name>
<dbReference type="OrthoDB" id="1938246at2759"/>
<dbReference type="KEGG" id="jre:109011648"/>
<protein>
    <submittedName>
        <fullName evidence="2">Uncharacterized mitochondrial protein AtMg00310-like</fullName>
    </submittedName>
</protein>
<dbReference type="PANTHER" id="PTHR33116">
    <property type="entry name" value="REVERSE TRANSCRIPTASE ZINC-BINDING DOMAIN-CONTAINING PROTEIN-RELATED-RELATED"/>
    <property type="match status" value="1"/>
</dbReference>
<dbReference type="Proteomes" id="UP000235220">
    <property type="component" value="Chromosome 10"/>
</dbReference>
<dbReference type="GeneID" id="109011648"/>
<gene>
    <name evidence="2" type="primary">LOC109011648</name>
</gene>
<dbReference type="RefSeq" id="XP_018848482.1">
    <property type="nucleotide sequence ID" value="XM_018992937.1"/>
</dbReference>
<evidence type="ECO:0000313" key="1">
    <source>
        <dbReference type="Proteomes" id="UP000235220"/>
    </source>
</evidence>
<accession>A0A2I4GX68</accession>
<keyword evidence="1" id="KW-1185">Reference proteome</keyword>